<evidence type="ECO:0000256" key="5">
    <source>
        <dbReference type="ARBA" id="ARBA00022989"/>
    </source>
</evidence>
<feature type="transmembrane region" description="Helical" evidence="7">
    <location>
        <begin position="254"/>
        <end position="277"/>
    </location>
</feature>
<dbReference type="EnsemblMetazoa" id="PPAI008532-RA">
    <property type="protein sequence ID" value="PPAI008532-PA"/>
    <property type="gene ID" value="PPAI008532"/>
</dbReference>
<keyword evidence="4 7" id="KW-0812">Transmembrane</keyword>
<evidence type="ECO:0000256" key="6">
    <source>
        <dbReference type="ARBA" id="ARBA00023136"/>
    </source>
</evidence>
<dbReference type="InterPro" id="IPR036458">
    <property type="entry name" value="Na:dicarbo_symporter_sf"/>
</dbReference>
<dbReference type="AlphaFoldDB" id="A0A1B0DJV8"/>
<feature type="transmembrane region" description="Helical" evidence="7">
    <location>
        <begin position="218"/>
        <end position="239"/>
    </location>
</feature>
<reference evidence="8" key="1">
    <citation type="submission" date="2022-08" db="UniProtKB">
        <authorList>
            <consortium name="EnsemblMetazoa"/>
        </authorList>
    </citation>
    <scope>IDENTIFICATION</scope>
    <source>
        <strain evidence="8">Israel</strain>
    </source>
</reference>
<dbReference type="VEuPathDB" id="VectorBase:PPAPM1_005836"/>
<evidence type="ECO:0000313" key="8">
    <source>
        <dbReference type="EnsemblMetazoa" id="PPAI008532-PA"/>
    </source>
</evidence>
<keyword evidence="7" id="KW-0769">Symport</keyword>
<dbReference type="GO" id="GO:0005886">
    <property type="term" value="C:plasma membrane"/>
    <property type="evidence" value="ECO:0007669"/>
    <property type="project" value="TreeGrafter"/>
</dbReference>
<protein>
    <recommendedName>
        <fullName evidence="7">Amino acid transporter</fullName>
    </recommendedName>
</protein>
<comment type="subcellular location">
    <subcellularLocation>
        <location evidence="1 7">Membrane</location>
        <topology evidence="1 7">Multi-pass membrane protein</topology>
    </subcellularLocation>
</comment>
<evidence type="ECO:0000256" key="1">
    <source>
        <dbReference type="ARBA" id="ARBA00004141"/>
    </source>
</evidence>
<name>A0A1B0DJV8_PHLPP</name>
<dbReference type="GO" id="GO:0015175">
    <property type="term" value="F:neutral L-amino acid transmembrane transporter activity"/>
    <property type="evidence" value="ECO:0007669"/>
    <property type="project" value="TreeGrafter"/>
</dbReference>
<keyword evidence="9" id="KW-1185">Reference proteome</keyword>
<dbReference type="PANTHER" id="PTHR11958">
    <property type="entry name" value="SODIUM/DICARBOXYLATE SYMPORTER-RELATED"/>
    <property type="match status" value="1"/>
</dbReference>
<accession>A0A1B0DJV8</accession>
<dbReference type="SUPFAM" id="SSF118215">
    <property type="entry name" value="Proton glutamate symport protein"/>
    <property type="match status" value="1"/>
</dbReference>
<organism evidence="8 9">
    <name type="scientific">Phlebotomus papatasi</name>
    <name type="common">Sandfly</name>
    <dbReference type="NCBI Taxonomy" id="29031"/>
    <lineage>
        <taxon>Eukaryota</taxon>
        <taxon>Metazoa</taxon>
        <taxon>Ecdysozoa</taxon>
        <taxon>Arthropoda</taxon>
        <taxon>Hexapoda</taxon>
        <taxon>Insecta</taxon>
        <taxon>Pterygota</taxon>
        <taxon>Neoptera</taxon>
        <taxon>Endopterygota</taxon>
        <taxon>Diptera</taxon>
        <taxon>Nematocera</taxon>
        <taxon>Psychodoidea</taxon>
        <taxon>Psychodidae</taxon>
        <taxon>Phlebotomus</taxon>
        <taxon>Phlebotomus</taxon>
    </lineage>
</organism>
<dbReference type="Gene3D" id="1.10.3860.10">
    <property type="entry name" value="Sodium:dicarboxylate symporter"/>
    <property type="match status" value="1"/>
</dbReference>
<keyword evidence="5 7" id="KW-1133">Transmembrane helix</keyword>
<dbReference type="EMBL" id="AJVK01001132">
    <property type="status" value="NOT_ANNOTATED_CDS"/>
    <property type="molecule type" value="Genomic_DNA"/>
</dbReference>
<feature type="transmembrane region" description="Helical" evidence="7">
    <location>
        <begin position="90"/>
        <end position="112"/>
    </location>
</feature>
<feature type="transmembrane region" description="Helical" evidence="7">
    <location>
        <begin position="180"/>
        <end position="197"/>
    </location>
</feature>
<keyword evidence="3 7" id="KW-0813">Transport</keyword>
<evidence type="ECO:0000256" key="3">
    <source>
        <dbReference type="ARBA" id="ARBA00022448"/>
    </source>
</evidence>
<feature type="transmembrane region" description="Helical" evidence="7">
    <location>
        <begin position="16"/>
        <end position="38"/>
    </location>
</feature>
<feature type="transmembrane region" description="Helical" evidence="7">
    <location>
        <begin position="58"/>
        <end position="78"/>
    </location>
</feature>
<evidence type="ECO:0000313" key="9">
    <source>
        <dbReference type="Proteomes" id="UP000092462"/>
    </source>
</evidence>
<feature type="transmembrane region" description="Helical" evidence="7">
    <location>
        <begin position="363"/>
        <end position="392"/>
    </location>
</feature>
<sequence>MVEIEEGKKSWIRRNLMLVLTLVGVVTGVLLGFSLKALHLNPDYIMLISYPGELFMRFLKMIILPLLISCLIYGTASLNIAANGKIAVRTLVYFVCSSVIAISIGLCLVVIIRPGVDSTATVIVSEPRKPAANPQVKLLDTFLDLGRNLFPDNLFRATFQQTYTAQESQRSLKFRDGTNSMGIVFFCLLLGGILGTLGERGKTTIAFFQGTLEATMKIVRGGMWMAPIGVCSIIAGKILEVENLSIVLAQLGKFILTTCIGEVIYQLIVLQAYYYVIIRKNPFKFYFQLFDPMIAGFATCSSVATLPITMRTLNDVVKINPRITRFVLPLACSMNTDGAAMFMVISSAFLAQMQGIELGLGELITLLVITTILSLAIGSVPSGAVVLVVVILSTIDVPADQITILFTVEWFLDRVRTTNNILTDCYASAIVEHLSRKELEKQESEEQETMLQTVAVDKTPLS</sequence>
<dbReference type="PRINTS" id="PR00173">
    <property type="entry name" value="EDTRNSPORT"/>
</dbReference>
<evidence type="ECO:0000256" key="4">
    <source>
        <dbReference type="ARBA" id="ARBA00022692"/>
    </source>
</evidence>
<dbReference type="PANTHER" id="PTHR11958:SF111">
    <property type="entry name" value="AMINO ACID TRANSPORTER"/>
    <property type="match status" value="1"/>
</dbReference>
<dbReference type="GO" id="GO:0005313">
    <property type="term" value="F:L-glutamate transmembrane transporter activity"/>
    <property type="evidence" value="ECO:0007669"/>
    <property type="project" value="TreeGrafter"/>
</dbReference>
<feature type="transmembrane region" description="Helical" evidence="7">
    <location>
        <begin position="328"/>
        <end position="351"/>
    </location>
</feature>
<comment type="similarity">
    <text evidence="2 7">Belongs to the dicarboxylate/amino acid:cation symporter (DAACS) (TC 2.A.23) family.</text>
</comment>
<dbReference type="Proteomes" id="UP000092462">
    <property type="component" value="Unassembled WGS sequence"/>
</dbReference>
<evidence type="ECO:0000256" key="7">
    <source>
        <dbReference type="RuleBase" id="RU361216"/>
    </source>
</evidence>
<proteinExistence type="inferred from homology"/>
<dbReference type="EMBL" id="AJVK01001131">
    <property type="status" value="NOT_ANNOTATED_CDS"/>
    <property type="molecule type" value="Genomic_DNA"/>
</dbReference>
<dbReference type="VEuPathDB" id="VectorBase:PPAI008532"/>
<dbReference type="InterPro" id="IPR050746">
    <property type="entry name" value="DAACS"/>
</dbReference>
<dbReference type="Pfam" id="PF00375">
    <property type="entry name" value="SDF"/>
    <property type="match status" value="1"/>
</dbReference>
<dbReference type="InterPro" id="IPR001991">
    <property type="entry name" value="Na-dicarboxylate_symporter"/>
</dbReference>
<evidence type="ECO:0000256" key="2">
    <source>
        <dbReference type="ARBA" id="ARBA00006148"/>
    </source>
</evidence>
<keyword evidence="6 7" id="KW-0472">Membrane</keyword>
<dbReference type="GO" id="GO:0015501">
    <property type="term" value="F:glutamate:sodium symporter activity"/>
    <property type="evidence" value="ECO:0007669"/>
    <property type="project" value="TreeGrafter"/>
</dbReference>